<dbReference type="EC" id="2.4.-.-" evidence="2"/>
<dbReference type="EMBL" id="JBIACK010000001">
    <property type="protein sequence ID" value="MFE8699373.1"/>
    <property type="molecule type" value="Genomic_DNA"/>
</dbReference>
<dbReference type="Proteomes" id="UP001601059">
    <property type="component" value="Unassembled WGS sequence"/>
</dbReference>
<keyword evidence="2" id="KW-0808">Transferase</keyword>
<dbReference type="Pfam" id="PF00534">
    <property type="entry name" value="Glycos_transf_1"/>
    <property type="match status" value="1"/>
</dbReference>
<dbReference type="PANTHER" id="PTHR46660:SF2">
    <property type="entry name" value="GLYCOSYLTRANSFERASE 1 DOMAIN-CONTAINING PROTEIN 1"/>
    <property type="match status" value="1"/>
</dbReference>
<keyword evidence="3" id="KW-1185">Reference proteome</keyword>
<gene>
    <name evidence="2" type="ORF">ACFYKX_01920</name>
</gene>
<evidence type="ECO:0000259" key="1">
    <source>
        <dbReference type="Pfam" id="PF00534"/>
    </source>
</evidence>
<evidence type="ECO:0000313" key="2">
    <source>
        <dbReference type="EMBL" id="MFE8699373.1"/>
    </source>
</evidence>
<dbReference type="SUPFAM" id="SSF53756">
    <property type="entry name" value="UDP-Glycosyltransferase/glycogen phosphorylase"/>
    <property type="match status" value="1"/>
</dbReference>
<dbReference type="PANTHER" id="PTHR46660">
    <property type="match status" value="1"/>
</dbReference>
<dbReference type="CDD" id="cd03801">
    <property type="entry name" value="GT4_PimA-like"/>
    <property type="match status" value="1"/>
</dbReference>
<keyword evidence="2" id="KW-0328">Glycosyltransferase</keyword>
<name>A0ABW6K5B0_9BACI</name>
<reference evidence="2 3" key="1">
    <citation type="submission" date="2024-08" db="EMBL/GenBank/DDBJ databases">
        <title>Two novel Cytobacillus novel species.</title>
        <authorList>
            <person name="Liu G."/>
        </authorList>
    </citation>
    <scope>NUCLEOTIDE SEQUENCE [LARGE SCALE GENOMIC DNA]</scope>
    <source>
        <strain evidence="2 3">FJAT-54145</strain>
    </source>
</reference>
<comment type="caution">
    <text evidence="2">The sequence shown here is derived from an EMBL/GenBank/DDBJ whole genome shotgun (WGS) entry which is preliminary data.</text>
</comment>
<proteinExistence type="predicted"/>
<dbReference type="GO" id="GO:0016757">
    <property type="term" value="F:glycosyltransferase activity"/>
    <property type="evidence" value="ECO:0007669"/>
    <property type="project" value="UniProtKB-KW"/>
</dbReference>
<dbReference type="RefSeq" id="WP_389357516.1">
    <property type="nucleotide sequence ID" value="NZ_JBIACK010000001.1"/>
</dbReference>
<protein>
    <submittedName>
        <fullName evidence="2">Glycosyltransferase</fullName>
        <ecNumber evidence="2">2.4.-.-</ecNumber>
    </submittedName>
</protein>
<organism evidence="2 3">
    <name type="scientific">Cytobacillus spartinae</name>
    <dbReference type="NCBI Taxonomy" id="3299023"/>
    <lineage>
        <taxon>Bacteria</taxon>
        <taxon>Bacillati</taxon>
        <taxon>Bacillota</taxon>
        <taxon>Bacilli</taxon>
        <taxon>Bacillales</taxon>
        <taxon>Bacillaceae</taxon>
        <taxon>Cytobacillus</taxon>
    </lineage>
</organism>
<dbReference type="InterPro" id="IPR001296">
    <property type="entry name" value="Glyco_trans_1"/>
</dbReference>
<feature type="domain" description="Glycosyl transferase family 1" evidence="1">
    <location>
        <begin position="149"/>
        <end position="306"/>
    </location>
</feature>
<dbReference type="Gene3D" id="3.40.50.2000">
    <property type="entry name" value="Glycogen Phosphorylase B"/>
    <property type="match status" value="2"/>
</dbReference>
<accession>A0ABW6K5B0</accession>
<dbReference type="InterPro" id="IPR052622">
    <property type="entry name" value="Glycosyltransferase_G1"/>
</dbReference>
<evidence type="ECO:0000313" key="3">
    <source>
        <dbReference type="Proteomes" id="UP001601059"/>
    </source>
</evidence>
<sequence length="334" mass="37900">MNIVLATPNFHQPRGNTVTVQRIADGLKQSGHTTEIISMTEDSTITSLPKADLVHGFHAYRFFKFKERLNHDIHPYVVTITGTDLNHDLFNEDKREHVILSLTEASAIHVFDEEARQVLVKEIPSTEPKLFTIPQGIVAFPPSQLAFQKEKGTFLFVLPAGIRKVKNVSFAINMLRLLHEKQPHIRLCIVGPVIEEEEGRHISYLVEENNEWVTYLGSIPHVDMGTIYSQTDALLNTSISEGQSSAILEAMGHGLPVLVSDNQGNRNIVHHNQTGLVYRSQHEFLDYAENLVNNNEMRIKLGQSAQSYIDSYHSGKFEVESILKMYEFVFRNQK</sequence>